<keyword evidence="8" id="KW-1185">Reference proteome</keyword>
<evidence type="ECO:0000256" key="5">
    <source>
        <dbReference type="SAM" id="SignalP"/>
    </source>
</evidence>
<dbReference type="Proteomes" id="UP000245699">
    <property type="component" value="Unassembled WGS sequence"/>
</dbReference>
<sequence>MNSIKRTLITSILILILFYKFTNSQDSNIPDLSNLIEMLGGKNGTASNSTISGNQCFSLENSKICGEYFKTQSLPIINSKIDSVDEFDSMMIKYFNSNMDKDGLKSSFGCNNLDYVEAPRLRIPFICRGLLETSAAKKCNKDNENKIQPICRNTCLEYVDNWEKSIVNYGNCPDIATVRRKVKDFMLVCSTFPFNGDNNSGCLSFSNIVIQDCDKKLGSIPNVCKYCSKSPSDPCCNSSNIKISCMTQELNRSNKTAIANLVLQAAILALLVLLAILYAIIQKKRRKKDSLIKSIQFKGDNDQVFSKSFNDSKLTTSVISLPTNSETFIIAEKMKHKKQDPKTLSTITNNGLNTKPPNPYESKPNNNTRPPSKIAEPKTDHRQQSIDEKLVPVRELKHLKTNMKNDILSLSKLSTITTPDSKELIINTPESKELNISNKQLVRKSNMNEALFFSNKESSSTGIRKLYLGGKANNNLTDDIFPIVTPFLAERVQSAHNSPVFADLKSKYLKSPLQEQTKFEPLPTPNLDKLDPEQNKENAQTPNQTQNDAEIEVQSAFGSTSGSSYISIEHKALENNIFSAIYPYNPREYDELEIKIGDRVKAIKVFSDGWALVEHQDNGKAGVIPIVCFSDSKPETNNTPK</sequence>
<dbReference type="SUPFAM" id="SSF50044">
    <property type="entry name" value="SH3-domain"/>
    <property type="match status" value="1"/>
</dbReference>
<evidence type="ECO:0000256" key="2">
    <source>
        <dbReference type="PROSITE-ProRule" id="PRU00192"/>
    </source>
</evidence>
<accession>A0A2T9YBA6</accession>
<name>A0A2T9YBA6_9FUNG</name>
<gene>
    <name evidence="7" type="ORF">BB559_005012</name>
</gene>
<dbReference type="OrthoDB" id="5340910at2759"/>
<dbReference type="Pfam" id="PF00018">
    <property type="entry name" value="SH3_1"/>
    <property type="match status" value="1"/>
</dbReference>
<feature type="region of interest" description="Disordered" evidence="3">
    <location>
        <begin position="515"/>
        <end position="548"/>
    </location>
</feature>
<dbReference type="AlphaFoldDB" id="A0A2T9YBA6"/>
<feature type="domain" description="SH3" evidence="6">
    <location>
        <begin position="573"/>
        <end position="634"/>
    </location>
</feature>
<dbReference type="STRING" id="61424.A0A2T9YBA6"/>
<protein>
    <recommendedName>
        <fullName evidence="6">SH3 domain-containing protein</fullName>
    </recommendedName>
</protein>
<evidence type="ECO:0000256" key="1">
    <source>
        <dbReference type="ARBA" id="ARBA00022443"/>
    </source>
</evidence>
<feature type="compositionally biased region" description="Polar residues" evidence="3">
    <location>
        <begin position="537"/>
        <end position="548"/>
    </location>
</feature>
<feature type="chain" id="PRO_5015537750" description="SH3 domain-containing protein" evidence="5">
    <location>
        <begin position="25"/>
        <end position="641"/>
    </location>
</feature>
<dbReference type="SMART" id="SM00326">
    <property type="entry name" value="SH3"/>
    <property type="match status" value="1"/>
</dbReference>
<dbReference type="InterPro" id="IPR036028">
    <property type="entry name" value="SH3-like_dom_sf"/>
</dbReference>
<feature type="region of interest" description="Disordered" evidence="3">
    <location>
        <begin position="339"/>
        <end position="386"/>
    </location>
</feature>
<feature type="compositionally biased region" description="Basic and acidic residues" evidence="3">
    <location>
        <begin position="375"/>
        <end position="386"/>
    </location>
</feature>
<evidence type="ECO:0000313" key="7">
    <source>
        <dbReference type="EMBL" id="PVU89622.1"/>
    </source>
</evidence>
<dbReference type="EMBL" id="MBFT01000532">
    <property type="protein sequence ID" value="PVU89622.1"/>
    <property type="molecule type" value="Genomic_DNA"/>
</dbReference>
<feature type="compositionally biased region" description="Polar residues" evidence="3">
    <location>
        <begin position="342"/>
        <end position="355"/>
    </location>
</feature>
<keyword evidence="5" id="KW-0732">Signal</keyword>
<comment type="caution">
    <text evidence="7">The sequence shown here is derived from an EMBL/GenBank/DDBJ whole genome shotgun (WGS) entry which is preliminary data.</text>
</comment>
<dbReference type="InterPro" id="IPR001452">
    <property type="entry name" value="SH3_domain"/>
</dbReference>
<keyword evidence="1 2" id="KW-0728">SH3 domain</keyword>
<dbReference type="PROSITE" id="PS50002">
    <property type="entry name" value="SH3"/>
    <property type="match status" value="1"/>
</dbReference>
<keyword evidence="4" id="KW-0472">Membrane</keyword>
<reference evidence="7 8" key="1">
    <citation type="journal article" date="2018" name="MBio">
        <title>Comparative Genomics Reveals the Core Gene Toolbox for the Fungus-Insect Symbiosis.</title>
        <authorList>
            <person name="Wang Y."/>
            <person name="Stata M."/>
            <person name="Wang W."/>
            <person name="Stajich J.E."/>
            <person name="White M.M."/>
            <person name="Moncalvo J.M."/>
        </authorList>
    </citation>
    <scope>NUCLEOTIDE SEQUENCE [LARGE SCALE GENOMIC DNA]</scope>
    <source>
        <strain evidence="7 8">AUS-77-4</strain>
    </source>
</reference>
<dbReference type="Gene3D" id="2.30.30.40">
    <property type="entry name" value="SH3 Domains"/>
    <property type="match status" value="1"/>
</dbReference>
<organism evidence="7 8">
    <name type="scientific">Furculomyces boomerangus</name>
    <dbReference type="NCBI Taxonomy" id="61424"/>
    <lineage>
        <taxon>Eukaryota</taxon>
        <taxon>Fungi</taxon>
        <taxon>Fungi incertae sedis</taxon>
        <taxon>Zoopagomycota</taxon>
        <taxon>Kickxellomycotina</taxon>
        <taxon>Harpellomycetes</taxon>
        <taxon>Harpellales</taxon>
        <taxon>Harpellaceae</taxon>
        <taxon>Furculomyces</taxon>
    </lineage>
</organism>
<evidence type="ECO:0000256" key="3">
    <source>
        <dbReference type="SAM" id="MobiDB-lite"/>
    </source>
</evidence>
<feature type="transmembrane region" description="Helical" evidence="4">
    <location>
        <begin position="261"/>
        <end position="281"/>
    </location>
</feature>
<keyword evidence="4" id="KW-1133">Transmembrane helix</keyword>
<evidence type="ECO:0000256" key="4">
    <source>
        <dbReference type="SAM" id="Phobius"/>
    </source>
</evidence>
<keyword evidence="4" id="KW-0812">Transmembrane</keyword>
<evidence type="ECO:0000259" key="6">
    <source>
        <dbReference type="PROSITE" id="PS50002"/>
    </source>
</evidence>
<feature type="signal peptide" evidence="5">
    <location>
        <begin position="1"/>
        <end position="24"/>
    </location>
</feature>
<evidence type="ECO:0000313" key="8">
    <source>
        <dbReference type="Proteomes" id="UP000245699"/>
    </source>
</evidence>
<proteinExistence type="predicted"/>